<evidence type="ECO:0000313" key="3">
    <source>
        <dbReference type="EMBL" id="OAX52060.1"/>
    </source>
</evidence>
<dbReference type="EMBL" id="CP065738">
    <property type="protein sequence ID" value="QPT54174.1"/>
    <property type="molecule type" value="Genomic_DNA"/>
</dbReference>
<dbReference type="KEGG" id="rkr:I6G21_03005"/>
<reference evidence="3" key="1">
    <citation type="submission" date="2016-04" db="EMBL/GenBank/DDBJ databases">
        <authorList>
            <person name="Evans L.H."/>
            <person name="Alamgir A."/>
            <person name="Owens N."/>
            <person name="Weber N.D."/>
            <person name="Virtaneva K."/>
            <person name="Barbian K."/>
            <person name="Babar A."/>
            <person name="Rosenke K."/>
        </authorList>
    </citation>
    <scope>NUCLEOTIDE SEQUENCE [LARGE SCALE GENOMIC DNA]</scope>
    <source>
        <strain evidence="3">RUTW2-3</strain>
    </source>
</reference>
<sequence>MRYGLVGSASTGQLVEILDERVIGRALAANQGRDATISLTGAPLGGFALGLSTALVAPLLQILDLLGLVGLSAAVLVVLLNRSLRGIPRPEDLKEYAVSRVSREAHPRREPAGTTTS</sequence>
<feature type="compositionally biased region" description="Basic and acidic residues" evidence="1">
    <location>
        <begin position="98"/>
        <end position="111"/>
    </location>
</feature>
<evidence type="ECO:0000256" key="2">
    <source>
        <dbReference type="SAM" id="Phobius"/>
    </source>
</evidence>
<proteinExistence type="predicted"/>
<reference evidence="5" key="2">
    <citation type="submission" date="2016-04" db="EMBL/GenBank/DDBJ databases">
        <authorList>
            <person name="Waterworth S."/>
            <person name="Matcher G."/>
        </authorList>
    </citation>
    <scope>NUCLEOTIDE SEQUENCE [LARGE SCALE GENOMIC DNA]</scope>
    <source>
        <strain evidence="5">RuSp02-3</strain>
    </source>
</reference>
<reference evidence="4 6" key="4">
    <citation type="submission" date="2020-12" db="EMBL/GenBank/DDBJ databases">
        <title>FDA dAtabase for Regulatory Grade micrObial Sequences (FDA-ARGOS): Supporting development and validation of Infectious Disease Dx tests.</title>
        <authorList>
            <person name="Sproer C."/>
            <person name="Gronow S."/>
            <person name="Severitt S."/>
            <person name="Schroder I."/>
            <person name="Tallon L."/>
            <person name="Sadzewicz L."/>
            <person name="Zhao X."/>
            <person name="Boylan J."/>
            <person name="Ott S."/>
            <person name="Bowen H."/>
            <person name="Vavikolanu K."/>
            <person name="Mehta A."/>
            <person name="Aluvathingal J."/>
            <person name="Nadendla S."/>
            <person name="Lowell S."/>
            <person name="Myers T."/>
            <person name="Yan Y."/>
            <person name="Sichtig H."/>
        </authorList>
    </citation>
    <scope>NUCLEOTIDE SEQUENCE [LARGE SCALE GENOMIC DNA]</scope>
    <source>
        <strain evidence="4 6">FDAARGOS_864</strain>
    </source>
</reference>
<dbReference type="GeneID" id="61262329"/>
<keyword evidence="5" id="KW-1185">Reference proteome</keyword>
<keyword evidence="2" id="KW-0472">Membrane</keyword>
<evidence type="ECO:0000313" key="4">
    <source>
        <dbReference type="EMBL" id="QPT54174.1"/>
    </source>
</evidence>
<evidence type="ECO:0000313" key="6">
    <source>
        <dbReference type="Proteomes" id="UP000594975"/>
    </source>
</evidence>
<protein>
    <submittedName>
        <fullName evidence="3">Uncharacterized protein</fullName>
    </submittedName>
</protein>
<dbReference type="PATRIC" id="fig|37923.10.peg.1285"/>
<keyword evidence="2" id="KW-0812">Transmembrane</keyword>
<keyword evidence="2" id="KW-1133">Transmembrane helix</keyword>
<feature type="region of interest" description="Disordered" evidence="1">
    <location>
        <begin position="98"/>
        <end position="117"/>
    </location>
</feature>
<gene>
    <name evidence="3" type="ORF">AN277_0205255</name>
    <name evidence="4" type="ORF">I6G21_03005</name>
</gene>
<dbReference type="RefSeq" id="WP_058730391.1">
    <property type="nucleotide sequence ID" value="NZ_CP065738.1"/>
</dbReference>
<reference evidence="3 5" key="3">
    <citation type="submission" date="2016-06" db="EMBL/GenBank/DDBJ databases">
        <title>Identification of putative biosynthetic pathways for the production of bioactive secondary metabolites by the marine actinomycete Kocuria kristinae RUTW2-3.</title>
        <authorList>
            <person name="Waterworth S.C."/>
            <person name="Walmsley T.A."/>
            <person name="Matongo T."/>
            <person name="Davies-Coleman M.T."/>
            <person name="Dorrington R.A."/>
        </authorList>
    </citation>
    <scope>NUCLEOTIDE SEQUENCE [LARGE SCALE GENOMIC DNA]</scope>
    <source>
        <strain evidence="5">RuSp02-3</strain>
        <strain evidence="3">RUTW2-3</strain>
    </source>
</reference>
<accession>A0A147E7I1</accession>
<organism evidence="3 5">
    <name type="scientific">Rothia kristinae</name>
    <dbReference type="NCBI Taxonomy" id="37923"/>
    <lineage>
        <taxon>Bacteria</taxon>
        <taxon>Bacillati</taxon>
        <taxon>Actinomycetota</taxon>
        <taxon>Actinomycetes</taxon>
        <taxon>Micrococcales</taxon>
        <taxon>Micrococcaceae</taxon>
        <taxon>Rothia</taxon>
    </lineage>
</organism>
<evidence type="ECO:0000256" key="1">
    <source>
        <dbReference type="SAM" id="MobiDB-lite"/>
    </source>
</evidence>
<dbReference type="Proteomes" id="UP000594975">
    <property type="component" value="Chromosome"/>
</dbReference>
<dbReference type="Proteomes" id="UP000053171">
    <property type="component" value="Unassembled WGS sequence"/>
</dbReference>
<dbReference type="AlphaFoldDB" id="A0A147E7I1"/>
<evidence type="ECO:0000313" key="5">
    <source>
        <dbReference type="Proteomes" id="UP000053171"/>
    </source>
</evidence>
<dbReference type="EMBL" id="LJBJ02000008">
    <property type="protein sequence ID" value="OAX52060.1"/>
    <property type="molecule type" value="Genomic_DNA"/>
</dbReference>
<name>A0A147E7I1_9MICC</name>
<feature type="transmembrane region" description="Helical" evidence="2">
    <location>
        <begin position="59"/>
        <end position="80"/>
    </location>
</feature>